<evidence type="ECO:0000313" key="3">
    <source>
        <dbReference type="Proteomes" id="UP000293465"/>
    </source>
</evidence>
<dbReference type="Pfam" id="PF14316">
    <property type="entry name" value="DUF4381"/>
    <property type="match status" value="1"/>
</dbReference>
<dbReference type="OrthoDB" id="6398942at2"/>
<evidence type="ECO:0000313" key="2">
    <source>
        <dbReference type="EMBL" id="RYU46437.1"/>
    </source>
</evidence>
<sequence length="178" mass="20567">MSLHTPPSSYILRDLSEVVTPEHVSWFPQTLGWKIIAITLAVFSLYKAIKWGKKWWGNRYRREALILVISMKVRLDEQVKMSNESQVSQQLTHDLFEVMKAAVVYLNPQHAPVFGNDFLCVIDGYFPQSSTPFDDDIGEGWMKALVQSKNQLTFQELQQLLTMCEAWLRHHQGEANVN</sequence>
<evidence type="ECO:0000256" key="1">
    <source>
        <dbReference type="SAM" id="Phobius"/>
    </source>
</evidence>
<name>A0A4Q5KJJ5_9GAMM</name>
<keyword evidence="1" id="KW-0812">Transmembrane</keyword>
<gene>
    <name evidence="2" type="ORF">ERW49_10105</name>
</gene>
<feature type="transmembrane region" description="Helical" evidence="1">
    <location>
        <begin position="31"/>
        <end position="49"/>
    </location>
</feature>
<dbReference type="GeneID" id="56275405"/>
<dbReference type="RefSeq" id="WP_130087241.1">
    <property type="nucleotide sequence ID" value="NZ_SEZJ01000007.1"/>
</dbReference>
<dbReference type="AlphaFoldDB" id="A0A4Q5KJJ5"/>
<comment type="caution">
    <text evidence="2">The sequence shown here is derived from an EMBL/GenBank/DDBJ whole genome shotgun (WGS) entry which is preliminary data.</text>
</comment>
<keyword evidence="1" id="KW-0472">Membrane</keyword>
<dbReference type="Proteomes" id="UP000293465">
    <property type="component" value="Unassembled WGS sequence"/>
</dbReference>
<organism evidence="2 3">
    <name type="scientific">Aliivibrio finisterrensis</name>
    <dbReference type="NCBI Taxonomy" id="511998"/>
    <lineage>
        <taxon>Bacteria</taxon>
        <taxon>Pseudomonadati</taxon>
        <taxon>Pseudomonadota</taxon>
        <taxon>Gammaproteobacteria</taxon>
        <taxon>Vibrionales</taxon>
        <taxon>Vibrionaceae</taxon>
        <taxon>Aliivibrio</taxon>
    </lineage>
</organism>
<dbReference type="InterPro" id="IPR025489">
    <property type="entry name" value="DUF4381"/>
</dbReference>
<keyword evidence="1" id="KW-1133">Transmembrane helix</keyword>
<proteinExistence type="predicted"/>
<protein>
    <submittedName>
        <fullName evidence="2">DUF4381 domain-containing protein</fullName>
    </submittedName>
</protein>
<reference evidence="2 3" key="1">
    <citation type="submission" date="2019-02" db="EMBL/GenBank/DDBJ databases">
        <title>Genome sequences of Aliivibrio finisterrensis strains from farmed Atlantic salmon.</title>
        <authorList>
            <person name="Bowman J.P."/>
        </authorList>
    </citation>
    <scope>NUCLEOTIDE SEQUENCE [LARGE SCALE GENOMIC DNA]</scope>
    <source>
        <strain evidence="2 3">A32</strain>
    </source>
</reference>
<accession>A0A4Q5KJJ5</accession>
<dbReference type="EMBL" id="SEZJ01000007">
    <property type="protein sequence ID" value="RYU46437.1"/>
    <property type="molecule type" value="Genomic_DNA"/>
</dbReference>